<dbReference type="EMBL" id="JAOXXL010000017">
    <property type="protein sequence ID" value="MCY7008315.1"/>
    <property type="molecule type" value="Genomic_DNA"/>
</dbReference>
<evidence type="ECO:0000313" key="1">
    <source>
        <dbReference type="EMBL" id="MCY7008315.1"/>
    </source>
</evidence>
<keyword evidence="1" id="KW-0032">Aminotransferase</keyword>
<keyword evidence="2" id="KW-1185">Reference proteome</keyword>
<evidence type="ECO:0000313" key="2">
    <source>
        <dbReference type="Proteomes" id="UP001062738"/>
    </source>
</evidence>
<accession>A0ABT4DI81</accession>
<dbReference type="Proteomes" id="UP001062738">
    <property type="component" value="Unassembled WGS sequence"/>
</dbReference>
<dbReference type="GO" id="GO:0008483">
    <property type="term" value="F:transaminase activity"/>
    <property type="evidence" value="ECO:0007669"/>
    <property type="project" value="UniProtKB-KW"/>
</dbReference>
<reference evidence="1" key="1">
    <citation type="submission" date="2022-09" db="EMBL/GenBank/DDBJ databases">
        <authorList>
            <person name="Zoaiter M."/>
        </authorList>
    </citation>
    <scope>NUCLEOTIDE SEQUENCE</scope>
    <source>
        <strain evidence="1">DSM 19848</strain>
    </source>
</reference>
<comment type="caution">
    <text evidence="1">The sequence shown here is derived from an EMBL/GenBank/DDBJ whole genome shotgun (WGS) entry which is preliminary data.</text>
</comment>
<name>A0ABT4DI81_FUSSI</name>
<feature type="non-terminal residue" evidence="1">
    <location>
        <position position="1"/>
    </location>
</feature>
<sequence>RLAIDFGEWFGENFKGFIRLNLATDPKIVKQAVENIITEYKKIK</sequence>
<dbReference type="Gene3D" id="3.90.1150.10">
    <property type="entry name" value="Aspartate Aminotransferase, domain 1"/>
    <property type="match status" value="1"/>
</dbReference>
<dbReference type="InterPro" id="IPR015422">
    <property type="entry name" value="PyrdxlP-dep_Trfase_small"/>
</dbReference>
<keyword evidence="1" id="KW-0808">Transferase</keyword>
<gene>
    <name evidence="1" type="ORF">OCK72_06550</name>
</gene>
<protein>
    <submittedName>
        <fullName evidence="1">Aminotransferase</fullName>
    </submittedName>
</protein>
<proteinExistence type="predicted"/>
<organism evidence="1 2">
    <name type="scientific">Fusobacterium simiae</name>
    <dbReference type="NCBI Taxonomy" id="855"/>
    <lineage>
        <taxon>Bacteria</taxon>
        <taxon>Fusobacteriati</taxon>
        <taxon>Fusobacteriota</taxon>
        <taxon>Fusobacteriia</taxon>
        <taxon>Fusobacteriales</taxon>
        <taxon>Fusobacteriaceae</taxon>
        <taxon>Fusobacterium</taxon>
    </lineage>
</organism>